<evidence type="ECO:0000256" key="4">
    <source>
        <dbReference type="ARBA" id="ARBA00022989"/>
    </source>
</evidence>
<keyword evidence="8" id="KW-1185">Reference proteome</keyword>
<dbReference type="InterPro" id="IPR036259">
    <property type="entry name" value="MFS_trans_sf"/>
</dbReference>
<dbReference type="PANTHER" id="PTHR23511:SF36">
    <property type="entry name" value="EG:BACR7A4.13 PROTEIN-RELATED"/>
    <property type="match status" value="1"/>
</dbReference>
<feature type="transmembrane region" description="Helical" evidence="6">
    <location>
        <begin position="60"/>
        <end position="81"/>
    </location>
</feature>
<feature type="transmembrane region" description="Helical" evidence="6">
    <location>
        <begin position="31"/>
        <end position="54"/>
    </location>
</feature>
<feature type="transmembrane region" description="Helical" evidence="6">
    <location>
        <begin position="121"/>
        <end position="141"/>
    </location>
</feature>
<evidence type="ECO:0000256" key="1">
    <source>
        <dbReference type="ARBA" id="ARBA00004141"/>
    </source>
</evidence>
<name>A0A1B0CD30_LUTLO</name>
<comment type="subcellular location">
    <subcellularLocation>
        <location evidence="1">Membrane</location>
        <topology evidence="1">Multi-pass membrane protein</topology>
    </subcellularLocation>
</comment>
<sequence>RFFLSLNFSKGVQYEKEGISFITHKRTKRGFVLLFVVGATLIASLASLTIYFSISPIMVVVMYSLGVGLSSAAHAAFGSILPSIGPTAFRSTVISISLTCGRIGSMLGTYLFPYLMAQTCWLPFVAVAVDLLFSSVLCIFLPRTTKKRLL</sequence>
<dbReference type="EnsemblMetazoa" id="LLOJ002250-RA">
    <property type="protein sequence ID" value="LLOJ002250-PA"/>
    <property type="gene ID" value="LLOJ002250"/>
</dbReference>
<organism evidence="7 8">
    <name type="scientific">Lutzomyia longipalpis</name>
    <name type="common">Sand fly</name>
    <dbReference type="NCBI Taxonomy" id="7200"/>
    <lineage>
        <taxon>Eukaryota</taxon>
        <taxon>Metazoa</taxon>
        <taxon>Ecdysozoa</taxon>
        <taxon>Arthropoda</taxon>
        <taxon>Hexapoda</taxon>
        <taxon>Insecta</taxon>
        <taxon>Pterygota</taxon>
        <taxon>Neoptera</taxon>
        <taxon>Endopterygota</taxon>
        <taxon>Diptera</taxon>
        <taxon>Nematocera</taxon>
        <taxon>Psychodoidea</taxon>
        <taxon>Psychodidae</taxon>
        <taxon>Lutzomyia</taxon>
        <taxon>Lutzomyia</taxon>
    </lineage>
</organism>
<evidence type="ECO:0000313" key="7">
    <source>
        <dbReference type="EnsemblMetazoa" id="LLOJ002250-PA"/>
    </source>
</evidence>
<dbReference type="AlphaFoldDB" id="A0A1B0CD30"/>
<dbReference type="PANTHER" id="PTHR23511">
    <property type="entry name" value="SYNAPTIC VESICLE GLYCOPROTEIN 2"/>
    <property type="match status" value="1"/>
</dbReference>
<evidence type="ECO:0000256" key="2">
    <source>
        <dbReference type="ARBA" id="ARBA00022448"/>
    </source>
</evidence>
<evidence type="ECO:0000256" key="3">
    <source>
        <dbReference type="ARBA" id="ARBA00022692"/>
    </source>
</evidence>
<evidence type="ECO:0000256" key="5">
    <source>
        <dbReference type="ARBA" id="ARBA00023136"/>
    </source>
</evidence>
<dbReference type="GO" id="GO:0016020">
    <property type="term" value="C:membrane"/>
    <property type="evidence" value="ECO:0007669"/>
    <property type="project" value="UniProtKB-SubCell"/>
</dbReference>
<dbReference type="SUPFAM" id="SSF103473">
    <property type="entry name" value="MFS general substrate transporter"/>
    <property type="match status" value="1"/>
</dbReference>
<dbReference type="VEuPathDB" id="VectorBase:LLOJ002250"/>
<keyword evidence="2" id="KW-0813">Transport</keyword>
<accession>A0A1B0CD30</accession>
<evidence type="ECO:0000313" key="8">
    <source>
        <dbReference type="Proteomes" id="UP000092461"/>
    </source>
</evidence>
<protein>
    <recommendedName>
        <fullName evidence="9">Major facilitator superfamily (MFS) profile domain-containing protein</fullName>
    </recommendedName>
</protein>
<keyword evidence="4 6" id="KW-1133">Transmembrane helix</keyword>
<dbReference type="Proteomes" id="UP000092461">
    <property type="component" value="Unassembled WGS sequence"/>
</dbReference>
<keyword evidence="5 6" id="KW-0472">Membrane</keyword>
<evidence type="ECO:0008006" key="9">
    <source>
        <dbReference type="Google" id="ProtNLM"/>
    </source>
</evidence>
<keyword evidence="3 6" id="KW-0812">Transmembrane</keyword>
<evidence type="ECO:0000256" key="6">
    <source>
        <dbReference type="SAM" id="Phobius"/>
    </source>
</evidence>
<dbReference type="EMBL" id="AJWK01007357">
    <property type="status" value="NOT_ANNOTATED_CDS"/>
    <property type="molecule type" value="Genomic_DNA"/>
</dbReference>
<reference evidence="7" key="1">
    <citation type="submission" date="2020-05" db="UniProtKB">
        <authorList>
            <consortium name="EnsemblMetazoa"/>
        </authorList>
    </citation>
    <scope>IDENTIFICATION</scope>
    <source>
        <strain evidence="7">Jacobina</strain>
    </source>
</reference>
<dbReference type="Gene3D" id="1.20.1250.20">
    <property type="entry name" value="MFS general substrate transporter like domains"/>
    <property type="match status" value="1"/>
</dbReference>
<dbReference type="VEuPathDB" id="VectorBase:LLONM1_008439"/>
<proteinExistence type="predicted"/>
<feature type="transmembrane region" description="Helical" evidence="6">
    <location>
        <begin position="93"/>
        <end position="115"/>
    </location>
</feature>